<sequence>MDKASTWIRSIRDADASRPDFPGEHIIVLGVGLALMAVAGSRNRSLLGRALIGAVAGAFIGRAASGSGGVARIASLLDAPRRRY</sequence>
<keyword evidence="1" id="KW-0472">Membrane</keyword>
<keyword evidence="1" id="KW-1133">Transmembrane helix</keyword>
<feature type="transmembrane region" description="Helical" evidence="1">
    <location>
        <begin position="51"/>
        <end position="74"/>
    </location>
</feature>
<evidence type="ECO:0000313" key="2">
    <source>
        <dbReference type="EMBL" id="MDM0044793.1"/>
    </source>
</evidence>
<protein>
    <submittedName>
        <fullName evidence="2">Uncharacterized protein</fullName>
    </submittedName>
</protein>
<comment type="caution">
    <text evidence="2">The sequence shown here is derived from an EMBL/GenBank/DDBJ whole genome shotgun (WGS) entry which is preliminary data.</text>
</comment>
<keyword evidence="1" id="KW-0812">Transmembrane</keyword>
<organism evidence="2 3">
    <name type="scientific">Variovorax dokdonensis</name>
    <dbReference type="NCBI Taxonomy" id="344883"/>
    <lineage>
        <taxon>Bacteria</taxon>
        <taxon>Pseudomonadati</taxon>
        <taxon>Pseudomonadota</taxon>
        <taxon>Betaproteobacteria</taxon>
        <taxon>Burkholderiales</taxon>
        <taxon>Comamonadaceae</taxon>
        <taxon>Variovorax</taxon>
    </lineage>
</organism>
<evidence type="ECO:0000313" key="3">
    <source>
        <dbReference type="Proteomes" id="UP001174908"/>
    </source>
</evidence>
<reference evidence="2" key="1">
    <citation type="submission" date="2023-06" db="EMBL/GenBank/DDBJ databases">
        <authorList>
            <person name="Jiang Y."/>
            <person name="Liu Q."/>
        </authorList>
    </citation>
    <scope>NUCLEOTIDE SEQUENCE</scope>
    <source>
        <strain evidence="2">CGMCC 1.12089</strain>
    </source>
</reference>
<dbReference type="RefSeq" id="WP_286659907.1">
    <property type="nucleotide sequence ID" value="NZ_JASZYV010000002.1"/>
</dbReference>
<gene>
    <name evidence="2" type="ORF">QTH91_09890</name>
</gene>
<keyword evidence="3" id="KW-1185">Reference proteome</keyword>
<evidence type="ECO:0000256" key="1">
    <source>
        <dbReference type="SAM" id="Phobius"/>
    </source>
</evidence>
<feature type="transmembrane region" description="Helical" evidence="1">
    <location>
        <begin position="21"/>
        <end position="39"/>
    </location>
</feature>
<proteinExistence type="predicted"/>
<dbReference type="Proteomes" id="UP001174908">
    <property type="component" value="Unassembled WGS sequence"/>
</dbReference>
<name>A0ABT7NA45_9BURK</name>
<dbReference type="EMBL" id="JASZYV010000002">
    <property type="protein sequence ID" value="MDM0044793.1"/>
    <property type="molecule type" value="Genomic_DNA"/>
</dbReference>
<accession>A0ABT7NA45</accession>